<dbReference type="FunFam" id="1.10.1420.10:FF:000007">
    <property type="entry name" value="DNA mismatch repair protein MutS"/>
    <property type="match status" value="1"/>
</dbReference>
<dbReference type="SUPFAM" id="SSF55271">
    <property type="entry name" value="DNA repair protein MutS, domain I"/>
    <property type="match status" value="1"/>
</dbReference>
<dbReference type="NCBIfam" id="TIGR01070">
    <property type="entry name" value="mutS1"/>
    <property type="match status" value="1"/>
</dbReference>
<dbReference type="Gene3D" id="3.40.50.300">
    <property type="entry name" value="P-loop containing nucleotide triphosphate hydrolases"/>
    <property type="match status" value="1"/>
</dbReference>
<sequence length="872" mass="97658">MPQKTKSTPMMAQYQKVKDQYPDAFLFYRLGDFYELFNEDAVKASQLLELTLTARNKSAEDPIPMCGVPHHAAQNYIDILVDQGYKVAICEQMEDPKTAKGMVKREVIQLVTPGTMMDEKAGHSKQNNYLTAVVAEQGQYGFAYTDLSTGEIKVSLIDSLDLLLNEMLSLQTKEVVLNQSMPTEVVQAFVQQQILVSYQGDTNDTAEISFVSQNIAQPLELAVIKQLVGYLAATQKRHLGHLQRAQEYELSQYLKLDHSAKMNLELTASLRTGHKSGTLLWLLDETKTAMGGRLLKQWLERPLLDAKAIQNRQNQVANFLNHYFERTNLQDSLTKVYDLERLAGRVAFGSVNGRDLIQLKTSLEQIPTIKATLATINDDHAFDQALTQLDPVDDVRQLIETAIMPEPPISITDGGLIQNGYNQTLDDYRDAMSNGKQWLAQLEAKEREATGIHTLKIGFNRVFGYYIEVTRANLAALPEGRYERKQTLANAERFITPELKAKEQLILEAEERSTALEYELFTQVREQVKTQIERLQKLAKGVAALDVLQSFAVVSENYHYVQPTFKTDNREIDLVEGRHPVVEKVLGRQKYIPNDVQMRLGTDILLITGPNMSGKSTYMRQLALTVIMAQMGCFVPAKSANLPIFDQIFTRIGAADDLISGQSTFMVEMMEANRAIMSATPNSLILFDEIGRGTATYDGMALAQAIIEHIHDHVHAKTLFSTHYHELTALADTLAALKNVHVGAVEENGELVFLHKMLAGPADKSYGIHVAKLAGMPDDLLKRADLILGQLEQKPTVTITAPTAVEPMPVEVATPEMNEVDEQMALFEPETVTVKTDPVAEKLKAEIKEFDLMSATPLEALNQLYKWQKEIK</sequence>
<proteinExistence type="inferred from homology"/>
<comment type="similarity">
    <text evidence="1 8 9">Belongs to the DNA mismatch repair MutS family.</text>
</comment>
<dbReference type="InterPro" id="IPR036678">
    <property type="entry name" value="MutS_con_dom_sf"/>
</dbReference>
<evidence type="ECO:0000256" key="8">
    <source>
        <dbReference type="HAMAP-Rule" id="MF_00096"/>
    </source>
</evidence>
<dbReference type="PANTHER" id="PTHR11361:SF34">
    <property type="entry name" value="DNA MISMATCH REPAIR PROTEIN MSH1, MITOCHONDRIAL"/>
    <property type="match status" value="1"/>
</dbReference>
<dbReference type="InterPro" id="IPR007860">
    <property type="entry name" value="DNA_mmatch_repair_MutS_con_dom"/>
</dbReference>
<dbReference type="InterPro" id="IPR007696">
    <property type="entry name" value="DNA_mismatch_repair_MutS_core"/>
</dbReference>
<dbReference type="EMBL" id="AZEX01000071">
    <property type="protein sequence ID" value="KRL58360.1"/>
    <property type="molecule type" value="Genomic_DNA"/>
</dbReference>
<feature type="domain" description="DNA mismatch repair proteins mutS family" evidence="10">
    <location>
        <begin position="683"/>
        <end position="699"/>
    </location>
</feature>
<dbReference type="PROSITE" id="PS00486">
    <property type="entry name" value="DNA_MISMATCH_REPAIR_2"/>
    <property type="match status" value="1"/>
</dbReference>
<dbReference type="CDD" id="cd03284">
    <property type="entry name" value="ABC_MutS1"/>
    <property type="match status" value="1"/>
</dbReference>
<dbReference type="SUPFAM" id="SSF53150">
    <property type="entry name" value="DNA repair protein MutS, domain II"/>
    <property type="match status" value="1"/>
</dbReference>
<feature type="binding site" evidence="8">
    <location>
        <begin position="609"/>
        <end position="616"/>
    </location>
    <ligand>
        <name>ATP</name>
        <dbReference type="ChEBI" id="CHEBI:30616"/>
    </ligand>
</feature>
<dbReference type="PATRIC" id="fig|1423747.3.peg.422"/>
<dbReference type="InterPro" id="IPR027417">
    <property type="entry name" value="P-loop_NTPase"/>
</dbReference>
<dbReference type="FunFam" id="3.40.1170.10:FF:000001">
    <property type="entry name" value="DNA mismatch repair protein MutS"/>
    <property type="match status" value="1"/>
</dbReference>
<dbReference type="GO" id="GO:0005829">
    <property type="term" value="C:cytosol"/>
    <property type="evidence" value="ECO:0007669"/>
    <property type="project" value="TreeGrafter"/>
</dbReference>
<dbReference type="InterPro" id="IPR005748">
    <property type="entry name" value="DNA_mismatch_repair_MutS"/>
</dbReference>
<dbReference type="Pfam" id="PF00488">
    <property type="entry name" value="MutS_V"/>
    <property type="match status" value="1"/>
</dbReference>
<evidence type="ECO:0000256" key="3">
    <source>
        <dbReference type="ARBA" id="ARBA00022741"/>
    </source>
</evidence>
<keyword evidence="7 8" id="KW-0234">DNA repair</keyword>
<keyword evidence="3 8" id="KW-0547">Nucleotide-binding</keyword>
<reference evidence="11 12" key="1">
    <citation type="journal article" date="2015" name="Genome Announc.">
        <title>Expanding the biotechnology potential of lactobacilli through comparative genomics of 213 strains and associated genera.</title>
        <authorList>
            <person name="Sun Z."/>
            <person name="Harris H.M."/>
            <person name="McCann A."/>
            <person name="Guo C."/>
            <person name="Argimon S."/>
            <person name="Zhang W."/>
            <person name="Yang X."/>
            <person name="Jeffery I.B."/>
            <person name="Cooney J.C."/>
            <person name="Kagawa T.F."/>
            <person name="Liu W."/>
            <person name="Song Y."/>
            <person name="Salvetti E."/>
            <person name="Wrobel A."/>
            <person name="Rasinkangas P."/>
            <person name="Parkhill J."/>
            <person name="Rea M.C."/>
            <person name="O'Sullivan O."/>
            <person name="Ritari J."/>
            <person name="Douillard F.P."/>
            <person name="Paul Ross R."/>
            <person name="Yang R."/>
            <person name="Briner A.E."/>
            <person name="Felis G.E."/>
            <person name="de Vos W.M."/>
            <person name="Barrangou R."/>
            <person name="Klaenhammer T.R."/>
            <person name="Caufield P.W."/>
            <person name="Cui Y."/>
            <person name="Zhang H."/>
            <person name="O'Toole P.W."/>
        </authorList>
    </citation>
    <scope>NUCLEOTIDE SEQUENCE [LARGE SCALE GENOMIC DNA]</scope>
    <source>
        <strain evidence="11 12">DSM 14340</strain>
    </source>
</reference>
<dbReference type="AlphaFoldDB" id="A0A0R1RYJ3"/>
<evidence type="ECO:0000256" key="1">
    <source>
        <dbReference type="ARBA" id="ARBA00006271"/>
    </source>
</evidence>
<dbReference type="FunFam" id="3.40.50.300:FF:000896">
    <property type="entry name" value="DNA mismatch repair protein MutS"/>
    <property type="match status" value="1"/>
</dbReference>
<evidence type="ECO:0000256" key="6">
    <source>
        <dbReference type="ARBA" id="ARBA00023125"/>
    </source>
</evidence>
<comment type="caution">
    <text evidence="11">The sequence shown here is derived from an EMBL/GenBank/DDBJ whole genome shotgun (WGS) entry which is preliminary data.</text>
</comment>
<evidence type="ECO:0000313" key="11">
    <source>
        <dbReference type="EMBL" id="KRL58360.1"/>
    </source>
</evidence>
<keyword evidence="6 8" id="KW-0238">DNA-binding</keyword>
<evidence type="ECO:0000256" key="4">
    <source>
        <dbReference type="ARBA" id="ARBA00022763"/>
    </source>
</evidence>
<evidence type="ECO:0000256" key="2">
    <source>
        <dbReference type="ARBA" id="ARBA00021982"/>
    </source>
</evidence>
<name>A0A0R1RYJ3_9LACO</name>
<dbReference type="SMART" id="SM00534">
    <property type="entry name" value="MUTSac"/>
    <property type="match status" value="1"/>
</dbReference>
<dbReference type="PANTHER" id="PTHR11361">
    <property type="entry name" value="DNA MISMATCH REPAIR PROTEIN MUTS FAMILY MEMBER"/>
    <property type="match status" value="1"/>
</dbReference>
<keyword evidence="4 8" id="KW-0227">DNA damage</keyword>
<evidence type="ECO:0000259" key="10">
    <source>
        <dbReference type="PROSITE" id="PS00486"/>
    </source>
</evidence>
<evidence type="ECO:0000256" key="5">
    <source>
        <dbReference type="ARBA" id="ARBA00022840"/>
    </source>
</evidence>
<dbReference type="OrthoDB" id="9802448at2"/>
<dbReference type="GO" id="GO:0030983">
    <property type="term" value="F:mismatched DNA binding"/>
    <property type="evidence" value="ECO:0007669"/>
    <property type="project" value="InterPro"/>
</dbReference>
<evidence type="ECO:0000256" key="7">
    <source>
        <dbReference type="ARBA" id="ARBA00023204"/>
    </source>
</evidence>
<evidence type="ECO:0000256" key="9">
    <source>
        <dbReference type="RuleBase" id="RU003756"/>
    </source>
</evidence>
<dbReference type="Pfam" id="PF05190">
    <property type="entry name" value="MutS_IV"/>
    <property type="match status" value="1"/>
</dbReference>
<dbReference type="Gene3D" id="3.30.420.110">
    <property type="entry name" value="MutS, connector domain"/>
    <property type="match status" value="1"/>
</dbReference>
<dbReference type="InterPro" id="IPR007695">
    <property type="entry name" value="DNA_mismatch_repair_MutS-lik_N"/>
</dbReference>
<dbReference type="Pfam" id="PF05192">
    <property type="entry name" value="MutS_III"/>
    <property type="match status" value="1"/>
</dbReference>
<dbReference type="eggNOG" id="COG0249">
    <property type="taxonomic scope" value="Bacteria"/>
</dbReference>
<evidence type="ECO:0000313" key="12">
    <source>
        <dbReference type="Proteomes" id="UP000051264"/>
    </source>
</evidence>
<accession>A0A0R1RYJ3</accession>
<comment type="function">
    <text evidence="8">This protein is involved in the repair of mismatches in DNA. It is possible that it carries out the mismatch recognition step. This protein has a weak ATPase activity.</text>
</comment>
<dbReference type="GO" id="GO:0006298">
    <property type="term" value="P:mismatch repair"/>
    <property type="evidence" value="ECO:0007669"/>
    <property type="project" value="UniProtKB-UniRule"/>
</dbReference>
<dbReference type="InterPro" id="IPR036187">
    <property type="entry name" value="DNA_mismatch_repair_MutS_sf"/>
</dbReference>
<dbReference type="SMART" id="SM00533">
    <property type="entry name" value="MUTSd"/>
    <property type="match status" value="1"/>
</dbReference>
<dbReference type="InterPro" id="IPR000432">
    <property type="entry name" value="DNA_mismatch_repair_MutS_C"/>
</dbReference>
<dbReference type="InterPro" id="IPR007861">
    <property type="entry name" value="DNA_mismatch_repair_MutS_clamp"/>
</dbReference>
<dbReference type="GO" id="GO:0003684">
    <property type="term" value="F:damaged DNA binding"/>
    <property type="evidence" value="ECO:0007669"/>
    <property type="project" value="UniProtKB-UniRule"/>
</dbReference>
<dbReference type="GO" id="GO:0140664">
    <property type="term" value="F:ATP-dependent DNA damage sensor activity"/>
    <property type="evidence" value="ECO:0007669"/>
    <property type="project" value="InterPro"/>
</dbReference>
<dbReference type="HAMAP" id="MF_00096">
    <property type="entry name" value="MutS"/>
    <property type="match status" value="1"/>
</dbReference>
<organism evidence="11 12">
    <name type="scientific">Latilactobacillus fuchuensis DSM 14340 = JCM 11249</name>
    <dbReference type="NCBI Taxonomy" id="1423747"/>
    <lineage>
        <taxon>Bacteria</taxon>
        <taxon>Bacillati</taxon>
        <taxon>Bacillota</taxon>
        <taxon>Bacilli</taxon>
        <taxon>Lactobacillales</taxon>
        <taxon>Lactobacillaceae</taxon>
        <taxon>Latilactobacillus</taxon>
    </lineage>
</organism>
<protein>
    <recommendedName>
        <fullName evidence="2 8">DNA mismatch repair protein MutS</fullName>
    </recommendedName>
</protein>
<dbReference type="SUPFAM" id="SSF48334">
    <property type="entry name" value="DNA repair protein MutS, domain III"/>
    <property type="match status" value="1"/>
</dbReference>
<dbReference type="SUPFAM" id="SSF52540">
    <property type="entry name" value="P-loop containing nucleoside triphosphate hydrolases"/>
    <property type="match status" value="1"/>
</dbReference>
<dbReference type="STRING" id="1423747.FC69_GL000414"/>
<dbReference type="Gene3D" id="1.10.1420.10">
    <property type="match status" value="2"/>
</dbReference>
<dbReference type="PIRSF" id="PIRSF037677">
    <property type="entry name" value="DNA_mis_repair_Msh6"/>
    <property type="match status" value="1"/>
</dbReference>
<dbReference type="RefSeq" id="WP_025083442.1">
    <property type="nucleotide sequence ID" value="NZ_AZEX01000071.1"/>
</dbReference>
<dbReference type="GO" id="GO:0005524">
    <property type="term" value="F:ATP binding"/>
    <property type="evidence" value="ECO:0007669"/>
    <property type="project" value="UniProtKB-UniRule"/>
</dbReference>
<dbReference type="Pfam" id="PF01624">
    <property type="entry name" value="MutS_I"/>
    <property type="match status" value="1"/>
</dbReference>
<dbReference type="Gene3D" id="3.40.1170.10">
    <property type="entry name" value="DNA repair protein MutS, domain I"/>
    <property type="match status" value="1"/>
</dbReference>
<dbReference type="Proteomes" id="UP000051264">
    <property type="component" value="Unassembled WGS sequence"/>
</dbReference>
<dbReference type="InterPro" id="IPR017261">
    <property type="entry name" value="DNA_mismatch_repair_MutS/MSH"/>
</dbReference>
<dbReference type="Pfam" id="PF05188">
    <property type="entry name" value="MutS_II"/>
    <property type="match status" value="1"/>
</dbReference>
<dbReference type="NCBIfam" id="NF003810">
    <property type="entry name" value="PRK05399.1"/>
    <property type="match status" value="1"/>
</dbReference>
<gene>
    <name evidence="8" type="primary">mutS</name>
    <name evidence="11" type="ORF">FC69_GL000414</name>
</gene>
<dbReference type="InterPro" id="IPR045076">
    <property type="entry name" value="MutS"/>
</dbReference>
<dbReference type="InterPro" id="IPR016151">
    <property type="entry name" value="DNA_mismatch_repair_MutS_N"/>
</dbReference>
<keyword evidence="5 8" id="KW-0067">ATP-binding</keyword>